<keyword evidence="3" id="KW-0378">Hydrolase</keyword>
<accession>A0A7C2P814</accession>
<comment type="caution">
    <text evidence="5">The sequence shown here is derived from an EMBL/GenBank/DDBJ whole genome shotgun (WGS) entry which is preliminary data.</text>
</comment>
<dbReference type="GO" id="GO:0008235">
    <property type="term" value="F:metalloexopeptidase activity"/>
    <property type="evidence" value="ECO:0007669"/>
    <property type="project" value="InterPro"/>
</dbReference>
<dbReference type="SUPFAM" id="SSF53187">
    <property type="entry name" value="Zn-dependent exopeptidases"/>
    <property type="match status" value="1"/>
</dbReference>
<dbReference type="Pfam" id="PF04389">
    <property type="entry name" value="Peptidase_M28"/>
    <property type="match status" value="1"/>
</dbReference>
<keyword evidence="3" id="KW-0482">Metalloprotease</keyword>
<reference evidence="5" key="1">
    <citation type="journal article" date="2020" name="mSystems">
        <title>Genome- and Community-Level Interaction Insights into Carbon Utilization and Element Cycling Functions of Hydrothermarchaeota in Hydrothermal Sediment.</title>
        <authorList>
            <person name="Zhou Z."/>
            <person name="Liu Y."/>
            <person name="Xu W."/>
            <person name="Pan J."/>
            <person name="Luo Z.H."/>
            <person name="Li M."/>
        </authorList>
    </citation>
    <scope>NUCLEOTIDE SEQUENCE [LARGE SCALE GENOMIC DNA]</scope>
    <source>
        <strain evidence="5">SpSt-34</strain>
        <strain evidence="6">SpSt-69</strain>
    </source>
</reference>
<dbReference type="PANTHER" id="PTHR12147:SF26">
    <property type="entry name" value="PEPTIDASE M28 DOMAIN-CONTAINING PROTEIN"/>
    <property type="match status" value="1"/>
</dbReference>
<dbReference type="EMBL" id="DTDJ01000043">
    <property type="protein sequence ID" value="HGL17948.1"/>
    <property type="molecule type" value="Genomic_DNA"/>
</dbReference>
<dbReference type="SUPFAM" id="SSF49265">
    <property type="entry name" value="Fibronectin type III"/>
    <property type="match status" value="2"/>
</dbReference>
<dbReference type="Gene3D" id="2.60.40.10">
    <property type="entry name" value="Immunoglobulins"/>
    <property type="match status" value="2"/>
</dbReference>
<dbReference type="Gene3D" id="3.40.630.10">
    <property type="entry name" value="Zn peptidases"/>
    <property type="match status" value="1"/>
</dbReference>
<evidence type="ECO:0000256" key="3">
    <source>
        <dbReference type="ARBA" id="ARBA00023049"/>
    </source>
</evidence>
<feature type="domain" description="Fibronectin type-III" evidence="4">
    <location>
        <begin position="444"/>
        <end position="538"/>
    </location>
</feature>
<evidence type="ECO:0000259" key="4">
    <source>
        <dbReference type="PROSITE" id="PS50853"/>
    </source>
</evidence>
<evidence type="ECO:0000313" key="7">
    <source>
        <dbReference type="EMBL" id="HGL17959.1"/>
    </source>
</evidence>
<evidence type="ECO:0000313" key="5">
    <source>
        <dbReference type="EMBL" id="HEN28515.1"/>
    </source>
</evidence>
<sequence length="844" mass="94891">MGILFFMLMLGIPRYLVLDVKKIGTEYLEKQGIKIIQQVDSITYLVEGELEKVDYSPYEIVLYQPVEKVVKARYKSGNYYIPDLPEVTSYFSLINADSIFEVLHRLENFKTRFAYTDSCRRAEEYLAEKIQNYVDLGYMWPFNHNSVWMNNVVGVRNGVLSDFVLITSHLDSYSNDPWNNAPGADDNASGTAVVLETARIMRNISSPFLTLQFVPFSAEELGLIGSYRYAEYIVSNNLPLHGILNFDMVGFNPPDGYDFDVNLDTLSLFGQVVRYVIENYVQGNNRYTYNPFGGSDHYPFAVRGYPWVFLIESNYQLNPNYHRTTDLVATLDTLQMLNATKIALATALYYALLPLPPESLFVSNYGDGERVVLRWPRVAVNGVSYTVYRGASPADLAFVTETSDSFVIIDGHQAGIDYYYCVRSKYNGREGFGTPVKSIVINSIPQSPILTKIQPVRNGIQLFWSKNTEEDLLGYNVYRSSGENFVKLNDTPVADTSFLDASAISPIWYYYYVTAVDQDGYESDSSNVISARPVTLSEGVLVIDDFRDGSGNPIAPNAEMQRSFVDTILSFVGVDTFDIIDVSQVSTVSLSDLGIYSLVWVMSDDVSEYLGSRYKNALSEYLSLGGKVLIEGYKNSQNLGIVSAYPQAVNPSNLLGLPLDSVKLNSSLDFQGAYNSLHGLELRPEASKLLPSWNGKLQNIEAYVSNSVEPLLYFDSYRDNLGFEGEICAFKLGDSLVYLGFPLYYMRTQDVANLFAYLANTGFIGVKEHFAATSTRAFYDGGYLVFDKSFSEAYGRVYNVSGRQIASVKFVGNKFYAGELRRGVYFYEIEGNNIVYRGKFIVLK</sequence>
<comment type="subcellular location">
    <subcellularLocation>
        <location evidence="1">Secreted</location>
    </subcellularLocation>
</comment>
<evidence type="ECO:0000256" key="1">
    <source>
        <dbReference type="ARBA" id="ARBA00004613"/>
    </source>
</evidence>
<dbReference type="EMBL" id="DSOL01000222">
    <property type="protein sequence ID" value="HEN28515.1"/>
    <property type="molecule type" value="Genomic_DNA"/>
</dbReference>
<dbReference type="AlphaFoldDB" id="A0A7C2P814"/>
<keyword evidence="3" id="KW-0645">Protease</keyword>
<dbReference type="InterPro" id="IPR036116">
    <property type="entry name" value="FN3_sf"/>
</dbReference>
<organism evidence="5">
    <name type="scientific">candidate division WOR-3 bacterium</name>
    <dbReference type="NCBI Taxonomy" id="2052148"/>
    <lineage>
        <taxon>Bacteria</taxon>
        <taxon>Bacteria division WOR-3</taxon>
    </lineage>
</organism>
<dbReference type="InterPro" id="IPR007484">
    <property type="entry name" value="Peptidase_M28"/>
</dbReference>
<protein>
    <submittedName>
        <fullName evidence="5">M28 family peptidase</fullName>
    </submittedName>
</protein>
<dbReference type="PROSITE" id="PS50853">
    <property type="entry name" value="FN3"/>
    <property type="match status" value="1"/>
</dbReference>
<evidence type="ECO:0000256" key="2">
    <source>
        <dbReference type="ARBA" id="ARBA00022525"/>
    </source>
</evidence>
<dbReference type="InterPro" id="IPR045175">
    <property type="entry name" value="M28_fam"/>
</dbReference>
<gene>
    <name evidence="5" type="ORF">ENQ77_07725</name>
    <name evidence="6" type="ORF">ENU66_06455</name>
    <name evidence="7" type="ORF">ENU66_06510</name>
</gene>
<dbReference type="EMBL" id="DTDJ01000043">
    <property type="protein sequence ID" value="HGL17959.1"/>
    <property type="molecule type" value="Genomic_DNA"/>
</dbReference>
<evidence type="ECO:0000313" key="6">
    <source>
        <dbReference type="EMBL" id="HGL17948.1"/>
    </source>
</evidence>
<keyword evidence="2" id="KW-0964">Secreted</keyword>
<dbReference type="GO" id="GO:0006508">
    <property type="term" value="P:proteolysis"/>
    <property type="evidence" value="ECO:0007669"/>
    <property type="project" value="InterPro"/>
</dbReference>
<proteinExistence type="predicted"/>
<dbReference type="GO" id="GO:0005576">
    <property type="term" value="C:extracellular region"/>
    <property type="evidence" value="ECO:0007669"/>
    <property type="project" value="UniProtKB-SubCell"/>
</dbReference>
<dbReference type="InterPro" id="IPR013783">
    <property type="entry name" value="Ig-like_fold"/>
</dbReference>
<name>A0A7C2P814_UNCW3</name>
<dbReference type="PANTHER" id="PTHR12147">
    <property type="entry name" value="METALLOPEPTIDASE M28 FAMILY MEMBER"/>
    <property type="match status" value="1"/>
</dbReference>
<dbReference type="InterPro" id="IPR003961">
    <property type="entry name" value="FN3_dom"/>
</dbReference>